<dbReference type="AlphaFoldDB" id="A0A9Q6LPR5"/>
<geneLocation type="plasmid" evidence="2 3">
    <name>unnamed2</name>
</geneLocation>
<evidence type="ECO:0000313" key="3">
    <source>
        <dbReference type="Proteomes" id="UP000422232"/>
    </source>
</evidence>
<dbReference type="Proteomes" id="UP000422232">
    <property type="component" value="Plasmid unnamed2"/>
</dbReference>
<protein>
    <submittedName>
        <fullName evidence="2">Uncharacterized protein</fullName>
    </submittedName>
</protein>
<keyword evidence="2" id="KW-0614">Plasmid</keyword>
<dbReference type="EMBL" id="CP038910">
    <property type="protein sequence ID" value="QGO07729.1"/>
    <property type="molecule type" value="Genomic_DNA"/>
</dbReference>
<reference evidence="2 3" key="1">
    <citation type="submission" date="2019-04" db="EMBL/GenBank/DDBJ databases">
        <title>Complete genome sequencing of Piscirickettsia salmonis strain Psal-009.</title>
        <authorList>
            <person name="Schober I."/>
            <person name="Bunk B."/>
            <person name="Sproer C."/>
            <person name="Carril G.P."/>
            <person name="Riedel T."/>
            <person name="Flores-Herrera P.A."/>
            <person name="Nourdin-Galindo G."/>
            <person name="Marshall S.H."/>
            <person name="Overmann J."/>
        </authorList>
    </citation>
    <scope>NUCLEOTIDE SEQUENCE [LARGE SCALE GENOMIC DNA]</scope>
    <source>
        <strain evidence="2 3">Psal-009</strain>
        <plasmid evidence="2 3">unnamed2</plasmid>
    </source>
</reference>
<accession>A0A9Q6LPR5</accession>
<proteinExistence type="predicted"/>
<organism evidence="2 3">
    <name type="scientific">Piscirickettsia salmonis</name>
    <dbReference type="NCBI Taxonomy" id="1238"/>
    <lineage>
        <taxon>Bacteria</taxon>
        <taxon>Pseudomonadati</taxon>
        <taxon>Pseudomonadota</taxon>
        <taxon>Gammaproteobacteria</taxon>
        <taxon>Thiotrichales</taxon>
        <taxon>Piscirickettsiaceae</taxon>
        <taxon>Piscirickettsia</taxon>
    </lineage>
</organism>
<sequence length="100" mass="11665">MIDHEENALLEAYLYFNYGSKTIDQMSEEIGKSHSAIKMAIHREKSKGFLKKNEKEHARMLLNEKKEEIQVLQSTIKFYQSVCKEFALLSEVVLKQVNSQ</sequence>
<keyword evidence="3" id="KW-1185">Reference proteome</keyword>
<gene>
    <name evidence="2" type="ORF">Psal009_03688</name>
</gene>
<feature type="coiled-coil region" evidence="1">
    <location>
        <begin position="55"/>
        <end position="82"/>
    </location>
</feature>
<name>A0A9Q6LPR5_PISSA</name>
<keyword evidence="1" id="KW-0175">Coiled coil</keyword>
<dbReference type="RefSeq" id="WP_036780299.1">
    <property type="nucleotide sequence ID" value="NZ_CP038895.1"/>
</dbReference>
<evidence type="ECO:0000313" key="2">
    <source>
        <dbReference type="EMBL" id="QGO07729.1"/>
    </source>
</evidence>
<evidence type="ECO:0000256" key="1">
    <source>
        <dbReference type="SAM" id="Coils"/>
    </source>
</evidence>